<proteinExistence type="predicted"/>
<evidence type="ECO:0000256" key="1">
    <source>
        <dbReference type="SAM" id="Phobius"/>
    </source>
</evidence>
<protein>
    <submittedName>
        <fullName evidence="2">Uncharacterized protein</fullName>
    </submittedName>
</protein>
<accession>A0A3D8TW12</accession>
<reference evidence="2 3" key="1">
    <citation type="journal article" date="2017" name="Anaerobe">
        <title>Quantification, isolation and characterization of Bifidobacterium from the vaginal microbiomes of reproductive aged women.</title>
        <authorList>
            <person name="Freitas A.C."/>
            <person name="Hill J.E."/>
        </authorList>
    </citation>
    <scope>NUCLEOTIDE SEQUENCE [LARGE SCALE GENOMIC DNA]</scope>
    <source>
        <strain evidence="2 3">N6D05</strain>
    </source>
</reference>
<gene>
    <name evidence="2" type="ORF">CE169_11595</name>
</gene>
<evidence type="ECO:0000313" key="3">
    <source>
        <dbReference type="Proteomes" id="UP000257074"/>
    </source>
</evidence>
<comment type="caution">
    <text evidence="2">The sequence shown here is derived from an EMBL/GenBank/DDBJ whole genome shotgun (WGS) entry which is preliminary data.</text>
</comment>
<dbReference type="RefSeq" id="WP_115779244.1">
    <property type="nucleotide sequence ID" value="NZ_NJNR01000102.1"/>
</dbReference>
<sequence>MNQDPLRRVQEILHDLVFFLQDNISWEQFLTDCLFAVVSAVILVAFWNKVKQRFLIDSNRVPFVDIDMHNQRIRNIGSESATNILLFHIVDNPDDEHTQIHFMNDIPSLLSGESIEGRLTMDTCFWPEFFLLQYTNAVGMTFWSVVAPSNNRGDPPVIHPPHKPGWLRRPLPSYPSTRNFRYPLWMKRKLKVHPLVDRLKIRWAMKKHGMQ</sequence>
<keyword evidence="1" id="KW-0812">Transmembrane</keyword>
<feature type="transmembrane region" description="Helical" evidence="1">
    <location>
        <begin position="29"/>
        <end position="47"/>
    </location>
</feature>
<keyword evidence="1" id="KW-1133">Transmembrane helix</keyword>
<dbReference type="Proteomes" id="UP000257074">
    <property type="component" value="Unassembled WGS sequence"/>
</dbReference>
<name>A0A3D8TW12_BIFLN</name>
<evidence type="ECO:0000313" key="2">
    <source>
        <dbReference type="EMBL" id="RDX03233.1"/>
    </source>
</evidence>
<organism evidence="2 3">
    <name type="scientific">Bifidobacterium longum</name>
    <dbReference type="NCBI Taxonomy" id="216816"/>
    <lineage>
        <taxon>Bacteria</taxon>
        <taxon>Bacillati</taxon>
        <taxon>Actinomycetota</taxon>
        <taxon>Actinomycetes</taxon>
        <taxon>Bifidobacteriales</taxon>
        <taxon>Bifidobacteriaceae</taxon>
        <taxon>Bifidobacterium</taxon>
    </lineage>
</organism>
<dbReference type="AlphaFoldDB" id="A0A3D8TW12"/>
<dbReference type="EMBL" id="NJNR01000102">
    <property type="protein sequence ID" value="RDX03233.1"/>
    <property type="molecule type" value="Genomic_DNA"/>
</dbReference>
<keyword evidence="1" id="KW-0472">Membrane</keyword>